<dbReference type="SMART" id="SM00259">
    <property type="entry name" value="ZnF_A20"/>
    <property type="match status" value="1"/>
</dbReference>
<dbReference type="Proteomes" id="UP000006671">
    <property type="component" value="Unassembled WGS sequence"/>
</dbReference>
<evidence type="ECO:0000313" key="6">
    <source>
        <dbReference type="EMBL" id="EFC45517.1"/>
    </source>
</evidence>
<keyword evidence="2" id="KW-0863">Zinc-finger</keyword>
<dbReference type="Gene3D" id="1.20.5.4770">
    <property type="match status" value="1"/>
</dbReference>
<dbReference type="EMBL" id="GG738862">
    <property type="protein sequence ID" value="EFC45517.1"/>
    <property type="molecule type" value="Genomic_DNA"/>
</dbReference>
<gene>
    <name evidence="6" type="ORF">NAEGRDRAFT_66316</name>
    <name evidence="5" type="ORF">NAEGRDRAFT_76001</name>
</gene>
<dbReference type="GO" id="GO:0003677">
    <property type="term" value="F:DNA binding"/>
    <property type="evidence" value="ECO:0007669"/>
    <property type="project" value="InterPro"/>
</dbReference>
<sequence>MSLCKDNCGFYGNDNYEGYCSTCYRKRNAKPGDDQSSLSVINSTPVYTPPMPSFSSDEELAVFIKLISNMPEITSGKIDNVLQTLNVYFTEKQARELLTAIGKVTLDGNNFIYHHAVYCRVVDRYNLQECFGAEGYYYVARGKKPQDDYKVWDHQHSFLKH</sequence>
<keyword evidence="3" id="KW-0862">Zinc</keyword>
<dbReference type="PROSITE" id="PS51036">
    <property type="entry name" value="ZF_A20"/>
    <property type="match status" value="1"/>
</dbReference>
<evidence type="ECO:0000256" key="3">
    <source>
        <dbReference type="ARBA" id="ARBA00022833"/>
    </source>
</evidence>
<evidence type="ECO:0000256" key="2">
    <source>
        <dbReference type="ARBA" id="ARBA00022771"/>
    </source>
</evidence>
<evidence type="ECO:0000259" key="4">
    <source>
        <dbReference type="PROSITE" id="PS51036"/>
    </source>
</evidence>
<dbReference type="Pfam" id="PF01754">
    <property type="entry name" value="zf-A20"/>
    <property type="match status" value="1"/>
</dbReference>
<keyword evidence="1" id="KW-0479">Metal-binding</keyword>
<organism evidence="7">
    <name type="scientific">Naegleria gruberi</name>
    <name type="common">Amoeba</name>
    <dbReference type="NCBI Taxonomy" id="5762"/>
    <lineage>
        <taxon>Eukaryota</taxon>
        <taxon>Discoba</taxon>
        <taxon>Heterolobosea</taxon>
        <taxon>Tetramitia</taxon>
        <taxon>Eutetramitia</taxon>
        <taxon>Vahlkampfiidae</taxon>
        <taxon>Naegleria</taxon>
    </lineage>
</organism>
<protein>
    <submittedName>
        <fullName evidence="6">Predicted protein</fullName>
    </submittedName>
</protein>
<keyword evidence="7" id="KW-1185">Reference proteome</keyword>
<evidence type="ECO:0000313" key="7">
    <source>
        <dbReference type="Proteomes" id="UP000006671"/>
    </source>
</evidence>
<dbReference type="VEuPathDB" id="AmoebaDB:NAEGRDRAFT_66316"/>
<dbReference type="RefSeq" id="XP_002678261.1">
    <property type="nucleotide sequence ID" value="XM_002678215.1"/>
</dbReference>
<dbReference type="AlphaFoldDB" id="D2VBS4"/>
<dbReference type="GO" id="GO:0008270">
    <property type="term" value="F:zinc ion binding"/>
    <property type="evidence" value="ECO:0007669"/>
    <property type="project" value="UniProtKB-KW"/>
</dbReference>
<proteinExistence type="predicted"/>
<reference evidence="6 7" key="1">
    <citation type="journal article" date="2010" name="Cell">
        <title>The genome of Naegleria gruberi illuminates early eukaryotic versatility.</title>
        <authorList>
            <person name="Fritz-Laylin L.K."/>
            <person name="Prochnik S.E."/>
            <person name="Ginger M.L."/>
            <person name="Dacks J.B."/>
            <person name="Carpenter M.L."/>
            <person name="Field M.C."/>
            <person name="Kuo A."/>
            <person name="Paredez A."/>
            <person name="Chapman J."/>
            <person name="Pham J."/>
            <person name="Shu S."/>
            <person name="Neupane R."/>
            <person name="Cipriano M."/>
            <person name="Mancuso J."/>
            <person name="Tu H."/>
            <person name="Salamov A."/>
            <person name="Lindquist E."/>
            <person name="Shapiro H."/>
            <person name="Lucas S."/>
            <person name="Grigoriev I.V."/>
            <person name="Cande W.Z."/>
            <person name="Fulton C."/>
            <person name="Rokhsar D.S."/>
            <person name="Dawson S.C."/>
        </authorList>
    </citation>
    <scope>NUCLEOTIDE SEQUENCE [LARGE SCALE GENOMIC DNA]</scope>
    <source>
        <strain evidence="6 7">NEG-M</strain>
    </source>
</reference>
<accession>D2VBS4</accession>
<evidence type="ECO:0000256" key="1">
    <source>
        <dbReference type="ARBA" id="ARBA00022723"/>
    </source>
</evidence>
<dbReference type="OrthoDB" id="300289at2759"/>
<dbReference type="GeneID" id="8857490"/>
<dbReference type="InterPro" id="IPR002653">
    <property type="entry name" value="Znf_A20"/>
</dbReference>
<dbReference type="KEGG" id="ngr:NAEGRDRAFT_66316"/>
<name>D2VBS4_NAEGR</name>
<dbReference type="SUPFAM" id="SSF57716">
    <property type="entry name" value="Glucocorticoid receptor-like (DNA-binding domain)"/>
    <property type="match status" value="1"/>
</dbReference>
<dbReference type="OMA" id="HAVYCRV"/>
<evidence type="ECO:0000313" key="5">
    <source>
        <dbReference type="EMBL" id="EFC36337.1"/>
    </source>
</evidence>
<dbReference type="EMBL" id="GG738932">
    <property type="protein sequence ID" value="EFC36337.1"/>
    <property type="molecule type" value="Genomic_DNA"/>
</dbReference>
<feature type="domain" description="A20-type" evidence="4">
    <location>
        <begin position="1"/>
        <end position="32"/>
    </location>
</feature>